<name>A0A557SXN1_9ARCH</name>
<keyword evidence="4" id="KW-0694">RNA-binding</keyword>
<keyword evidence="4" id="KW-0863">Zinc-finger</keyword>
<feature type="zinc finger region" description="C4-type" evidence="4">
    <location>
        <begin position="31"/>
        <end position="94"/>
    </location>
</feature>
<organism evidence="7 8">
    <name type="scientific">Candidatus Nitrosocosmicus arcticus</name>
    <dbReference type="NCBI Taxonomy" id="2035267"/>
    <lineage>
        <taxon>Archaea</taxon>
        <taxon>Nitrososphaerota</taxon>
        <taxon>Nitrososphaeria</taxon>
        <taxon>Nitrososphaerales</taxon>
        <taxon>Nitrososphaeraceae</taxon>
        <taxon>Candidatus Nitrosocosmicus</taxon>
    </lineage>
</organism>
<dbReference type="InterPro" id="IPR053708">
    <property type="entry name" value="Ribosomal_LSU_eL42"/>
</dbReference>
<evidence type="ECO:0000256" key="6">
    <source>
        <dbReference type="SAM" id="MobiDB-lite"/>
    </source>
</evidence>
<dbReference type="GO" id="GO:0003735">
    <property type="term" value="F:structural constituent of ribosome"/>
    <property type="evidence" value="ECO:0007669"/>
    <property type="project" value="InterPro"/>
</dbReference>
<keyword evidence="4" id="KW-0862">Zinc</keyword>
<proteinExistence type="inferred from homology"/>
<comment type="function">
    <text evidence="4">Binds to the 23S rRNA.</text>
</comment>
<dbReference type="InterPro" id="IPR011332">
    <property type="entry name" value="Ribosomal_zn-bd"/>
</dbReference>
<dbReference type="PROSITE" id="PS01172">
    <property type="entry name" value="RIBOSOMAL_L44E"/>
    <property type="match status" value="1"/>
</dbReference>
<dbReference type="NCBIfam" id="NF004425">
    <property type="entry name" value="PRK05767.1"/>
    <property type="match status" value="1"/>
</dbReference>
<dbReference type="FunFam" id="3.10.450.80:FF:000001">
    <property type="entry name" value="60S ribosomal protein L44"/>
    <property type="match status" value="1"/>
</dbReference>
<dbReference type="Proteomes" id="UP000315289">
    <property type="component" value="Unassembled WGS sequence"/>
</dbReference>
<keyword evidence="2 4" id="KW-0689">Ribosomal protein</keyword>
<dbReference type="AlphaFoldDB" id="A0A557SXN1"/>
<evidence type="ECO:0000256" key="1">
    <source>
        <dbReference type="ARBA" id="ARBA00009364"/>
    </source>
</evidence>
<keyword evidence="3 4" id="KW-0687">Ribonucleoprotein</keyword>
<feature type="binding site" evidence="4">
    <location>
        <position position="94"/>
    </location>
    <ligand>
        <name>Zn(2+)</name>
        <dbReference type="ChEBI" id="CHEBI:29105"/>
    </ligand>
</feature>
<evidence type="ECO:0000256" key="2">
    <source>
        <dbReference type="ARBA" id="ARBA00022980"/>
    </source>
</evidence>
<evidence type="ECO:0000256" key="3">
    <source>
        <dbReference type="ARBA" id="ARBA00023274"/>
    </source>
</evidence>
<comment type="similarity">
    <text evidence="1 4 5">Belongs to the eukaryotic ribosomal protein eL42 family.</text>
</comment>
<feature type="binding site" evidence="4">
    <location>
        <position position="34"/>
    </location>
    <ligand>
        <name>Zn(2+)</name>
        <dbReference type="ChEBI" id="CHEBI:29105"/>
    </ligand>
</feature>
<feature type="binding site" evidence="4">
    <location>
        <position position="91"/>
    </location>
    <ligand>
        <name>Zn(2+)</name>
        <dbReference type="ChEBI" id="CHEBI:29105"/>
    </ligand>
</feature>
<keyword evidence="4" id="KW-0479">Metal-binding</keyword>
<gene>
    <name evidence="4 7" type="primary">rpl44e</name>
    <name evidence="7" type="ORF">NARC_30057</name>
</gene>
<dbReference type="GO" id="GO:0006412">
    <property type="term" value="P:translation"/>
    <property type="evidence" value="ECO:0007669"/>
    <property type="project" value="UniProtKB-UniRule"/>
</dbReference>
<comment type="caution">
    <text evidence="7">The sequence shown here is derived from an EMBL/GenBank/DDBJ whole genome shotgun (WGS) entry which is preliminary data.</text>
</comment>
<evidence type="ECO:0000256" key="4">
    <source>
        <dbReference type="HAMAP-Rule" id="MF_01476"/>
    </source>
</evidence>
<dbReference type="PANTHER" id="PTHR10369">
    <property type="entry name" value="60S RIBOSOMAL PROTEIN L36A/L44"/>
    <property type="match status" value="1"/>
</dbReference>
<keyword evidence="4" id="KW-0699">rRNA-binding</keyword>
<reference evidence="7 8" key="1">
    <citation type="journal article" date="2019" name="Front. Microbiol.">
        <title>Ammonia Oxidation by the Arctic Terrestrial Thaumarchaeote Candidatus Nitrosocosmicus arcticus Is Stimulated by Increasing Temperatures.</title>
        <authorList>
            <person name="Alves R.J.E."/>
            <person name="Kerou M."/>
            <person name="Zappe A."/>
            <person name="Bittner R."/>
            <person name="Abby S.S."/>
            <person name="Schmidt H.A."/>
            <person name="Pfeifer K."/>
            <person name="Schleper C."/>
        </authorList>
    </citation>
    <scope>NUCLEOTIDE SEQUENCE [LARGE SCALE GENOMIC DNA]</scope>
    <source>
        <strain evidence="7 8">Kfb</strain>
    </source>
</reference>
<comment type="subunit">
    <text evidence="4">Part of the 50S ribosomal subunit.</text>
</comment>
<dbReference type="Pfam" id="PF00935">
    <property type="entry name" value="Ribosomal_L44"/>
    <property type="match status" value="1"/>
</dbReference>
<accession>A0A557SXN1</accession>
<keyword evidence="8" id="KW-1185">Reference proteome</keyword>
<dbReference type="GO" id="GO:1990904">
    <property type="term" value="C:ribonucleoprotein complex"/>
    <property type="evidence" value="ECO:0007669"/>
    <property type="project" value="UniProtKB-KW"/>
</dbReference>
<evidence type="ECO:0000256" key="5">
    <source>
        <dbReference type="RuleBase" id="RU000666"/>
    </source>
</evidence>
<dbReference type="GO" id="GO:0008270">
    <property type="term" value="F:zinc ion binding"/>
    <property type="evidence" value="ECO:0007669"/>
    <property type="project" value="UniProtKB-UniRule"/>
</dbReference>
<comment type="cofactor">
    <cofactor evidence="4">
        <name>Zn(2+)</name>
        <dbReference type="ChEBI" id="CHEBI:29105"/>
    </cofactor>
    <text evidence="4">Binds 1 zinc ion per subunit.</text>
</comment>
<evidence type="ECO:0000313" key="8">
    <source>
        <dbReference type="Proteomes" id="UP000315289"/>
    </source>
</evidence>
<evidence type="ECO:0000313" key="7">
    <source>
        <dbReference type="EMBL" id="TVP41343.1"/>
    </source>
</evidence>
<dbReference type="SUPFAM" id="SSF57829">
    <property type="entry name" value="Zn-binding ribosomal proteins"/>
    <property type="match status" value="1"/>
</dbReference>
<dbReference type="InterPro" id="IPR000552">
    <property type="entry name" value="Ribosomal_eL44"/>
</dbReference>
<sequence length="112" mass="13102">MNFYGLSIFTLNYPIELILYMKMQKELRKFCPKCKTHTTQAVSTYKKGKDRKGAQGARRHAEDKKGYGGQKFPELKRTAKTTKKVTLKYTCKTCQRKTMKQGMRIRKLEIQA</sequence>
<dbReference type="Gene3D" id="3.10.450.80">
    <property type="match status" value="1"/>
</dbReference>
<dbReference type="EMBL" id="VOAH01000003">
    <property type="protein sequence ID" value="TVP41343.1"/>
    <property type="molecule type" value="Genomic_DNA"/>
</dbReference>
<dbReference type="GO" id="GO:0070180">
    <property type="term" value="F:large ribosomal subunit rRNA binding"/>
    <property type="evidence" value="ECO:0007669"/>
    <property type="project" value="UniProtKB-UniRule"/>
</dbReference>
<feature type="binding site" evidence="4">
    <location>
        <position position="31"/>
    </location>
    <ligand>
        <name>Zn(2+)</name>
        <dbReference type="ChEBI" id="CHEBI:29105"/>
    </ligand>
</feature>
<protein>
    <recommendedName>
        <fullName evidence="4">Large ribosomal subunit protein eL42</fullName>
    </recommendedName>
</protein>
<feature type="region of interest" description="Disordered" evidence="6">
    <location>
        <begin position="45"/>
        <end position="71"/>
    </location>
</feature>
<dbReference type="GO" id="GO:0005840">
    <property type="term" value="C:ribosome"/>
    <property type="evidence" value="ECO:0007669"/>
    <property type="project" value="UniProtKB-KW"/>
</dbReference>
<dbReference type="HAMAP" id="MF_01476">
    <property type="entry name" value="Ribosomal_L44e"/>
    <property type="match status" value="1"/>
</dbReference>